<dbReference type="InterPro" id="IPR036390">
    <property type="entry name" value="WH_DNA-bd_sf"/>
</dbReference>
<evidence type="ECO:0000256" key="2">
    <source>
        <dbReference type="ARBA" id="ARBA00023015"/>
    </source>
</evidence>
<comment type="caution">
    <text evidence="6">The sequence shown here is derived from an EMBL/GenBank/DDBJ whole genome shotgun (WGS) entry which is preliminary data.</text>
</comment>
<evidence type="ECO:0000256" key="1">
    <source>
        <dbReference type="ARBA" id="ARBA00011046"/>
    </source>
</evidence>
<keyword evidence="7" id="KW-1185">Reference proteome</keyword>
<evidence type="ECO:0000313" key="7">
    <source>
        <dbReference type="Proteomes" id="UP000664293"/>
    </source>
</evidence>
<dbReference type="EMBL" id="JAEKJR010000002">
    <property type="protein sequence ID" value="MBN8431576.1"/>
    <property type="molecule type" value="Genomic_DNA"/>
</dbReference>
<evidence type="ECO:0000256" key="4">
    <source>
        <dbReference type="ARBA" id="ARBA00023163"/>
    </source>
</evidence>
<dbReference type="InterPro" id="IPR005650">
    <property type="entry name" value="BlaI_family"/>
</dbReference>
<name>A0ABS3E8H1_9GAMM</name>
<protein>
    <submittedName>
        <fullName evidence="6">BlaI/MecI/CopY family transcriptional regulator</fullName>
    </submittedName>
</protein>
<evidence type="ECO:0000256" key="3">
    <source>
        <dbReference type="ARBA" id="ARBA00023125"/>
    </source>
</evidence>
<reference evidence="6 7" key="1">
    <citation type="submission" date="2020-12" db="EMBL/GenBank/DDBJ databases">
        <title>Oil enriched cultivation method for isolating marine PHA-producing bacteria.</title>
        <authorList>
            <person name="Zheng W."/>
            <person name="Yu S."/>
            <person name="Huang Y."/>
        </authorList>
    </citation>
    <scope>NUCLEOTIDE SEQUENCE [LARGE SCALE GENOMIC DNA]</scope>
    <source>
        <strain evidence="6 7">SN0-2</strain>
    </source>
</reference>
<keyword evidence="5" id="KW-0175">Coiled coil</keyword>
<dbReference type="Proteomes" id="UP000664293">
    <property type="component" value="Unassembled WGS sequence"/>
</dbReference>
<dbReference type="Gene3D" id="1.10.10.10">
    <property type="entry name" value="Winged helix-like DNA-binding domain superfamily/Winged helix DNA-binding domain"/>
    <property type="match status" value="1"/>
</dbReference>
<comment type="similarity">
    <text evidence="1">Belongs to the BlaI transcriptional regulatory family.</text>
</comment>
<dbReference type="PIRSF" id="PIRSF019455">
    <property type="entry name" value="CopR_AtkY"/>
    <property type="match status" value="1"/>
</dbReference>
<keyword evidence="2" id="KW-0805">Transcription regulation</keyword>
<organism evidence="6 7">
    <name type="scientific">Microbulbifer salipaludis</name>
    <dbReference type="NCBI Taxonomy" id="187980"/>
    <lineage>
        <taxon>Bacteria</taxon>
        <taxon>Pseudomonadati</taxon>
        <taxon>Pseudomonadota</taxon>
        <taxon>Gammaproteobacteria</taxon>
        <taxon>Cellvibrionales</taxon>
        <taxon>Microbulbiferaceae</taxon>
        <taxon>Microbulbifer</taxon>
    </lineage>
</organism>
<feature type="coiled-coil region" evidence="5">
    <location>
        <begin position="101"/>
        <end position="128"/>
    </location>
</feature>
<sequence length="128" mass="14399">MRLGDLEKQVLHYLWDEGSADAKQVHAHLSKARGGSLNTIQSTLDRLFKKGLLAREKLGHAFQYRPAVERYAFVGQLIQDVTREFVDDDDGLVAAFTSISSDLSESQLEQLEQLIEQQKARRQKGGDA</sequence>
<evidence type="ECO:0000256" key="5">
    <source>
        <dbReference type="SAM" id="Coils"/>
    </source>
</evidence>
<dbReference type="SUPFAM" id="SSF46785">
    <property type="entry name" value="Winged helix' DNA-binding domain"/>
    <property type="match status" value="1"/>
</dbReference>
<accession>A0ABS3E8H1</accession>
<proteinExistence type="inferred from homology"/>
<dbReference type="Pfam" id="PF03965">
    <property type="entry name" value="Penicillinase_R"/>
    <property type="match status" value="1"/>
</dbReference>
<evidence type="ECO:0000313" key="6">
    <source>
        <dbReference type="EMBL" id="MBN8431576.1"/>
    </source>
</evidence>
<gene>
    <name evidence="6" type="ORF">JF535_12000</name>
</gene>
<keyword evidence="4" id="KW-0804">Transcription</keyword>
<dbReference type="InterPro" id="IPR036388">
    <property type="entry name" value="WH-like_DNA-bd_sf"/>
</dbReference>
<keyword evidence="3" id="KW-0238">DNA-binding</keyword>
<dbReference type="RefSeq" id="WP_207002392.1">
    <property type="nucleotide sequence ID" value="NZ_JAEKJR010000002.1"/>
</dbReference>